<evidence type="ECO:0000313" key="1">
    <source>
        <dbReference type="EMBL" id="QUS42280.1"/>
    </source>
</evidence>
<evidence type="ECO:0008006" key="3">
    <source>
        <dbReference type="Google" id="ProtNLM"/>
    </source>
</evidence>
<proteinExistence type="predicted"/>
<protein>
    <recommendedName>
        <fullName evidence="3">TonB-like protein</fullName>
    </recommendedName>
</protein>
<gene>
    <name evidence="1" type="ORF">RPMA_06070</name>
</gene>
<accession>A0ABX8AIP5</accession>
<name>A0ABX8AIP5_9BRAD</name>
<keyword evidence="2" id="KW-1185">Reference proteome</keyword>
<sequence>MASLGLITIAATPVVAQGLDYRSPDAAPPAWGQFAKLVKYRFEEWIGADEAVANRFRGWLKETGGTANGAPDSLIVKAWLNPDGSVEKVSSAPLNDERANSDLRTVLTRGNIGEAPPPEMLQPINLRFSLKIAKD</sequence>
<organism evidence="1 2">
    <name type="scientific">Tardiphaga alba</name>
    <dbReference type="NCBI Taxonomy" id="340268"/>
    <lineage>
        <taxon>Bacteria</taxon>
        <taxon>Pseudomonadati</taxon>
        <taxon>Pseudomonadota</taxon>
        <taxon>Alphaproteobacteria</taxon>
        <taxon>Hyphomicrobiales</taxon>
        <taxon>Nitrobacteraceae</taxon>
        <taxon>Tardiphaga</taxon>
    </lineage>
</organism>
<evidence type="ECO:0000313" key="2">
    <source>
        <dbReference type="Proteomes" id="UP000682843"/>
    </source>
</evidence>
<dbReference type="EMBL" id="CP036498">
    <property type="protein sequence ID" value="QUS42280.1"/>
    <property type="molecule type" value="Genomic_DNA"/>
</dbReference>
<reference evidence="1 2" key="1">
    <citation type="submission" date="2019-02" db="EMBL/GenBank/DDBJ databases">
        <title>Emended description of the genus Rhodopseudomonas and description of Rhodopseudomonas albus sp. nov., a non-phototrophic, heavy-metal-tolerant bacterium isolated from garden soil.</title>
        <authorList>
            <person name="Bao Z."/>
            <person name="Cao W.W."/>
            <person name="Sato Y."/>
            <person name="Nishizawa T."/>
            <person name="Zhao J."/>
            <person name="Guo Y."/>
            <person name="Ohta H."/>
        </authorList>
    </citation>
    <scope>NUCLEOTIDE SEQUENCE [LARGE SCALE GENOMIC DNA]</scope>
    <source>
        <strain evidence="1 2">SK50-23</strain>
    </source>
</reference>
<dbReference type="Proteomes" id="UP000682843">
    <property type="component" value="Chromosome"/>
</dbReference>